<dbReference type="AlphaFoldDB" id="A0A1K0J957"/>
<reference evidence="4" key="1">
    <citation type="submission" date="2016-09" db="EMBL/GenBank/DDBJ databases">
        <authorList>
            <person name="Capua I."/>
            <person name="De Benedictis P."/>
            <person name="Joannis T."/>
            <person name="Lombin L.H."/>
            <person name="Cattoli G."/>
        </authorList>
    </citation>
    <scope>NUCLEOTIDE SEQUENCE</scope>
    <source>
        <strain evidence="4">B9</strain>
    </source>
</reference>
<dbReference type="InterPro" id="IPR011051">
    <property type="entry name" value="RmlC_Cupin_sf"/>
</dbReference>
<comment type="catalytic activity">
    <reaction evidence="3">
        <text>cytidine + phosphate = cytosine + alpha-D-ribose 1-phosphate</text>
        <dbReference type="Rhea" id="RHEA:52540"/>
        <dbReference type="ChEBI" id="CHEBI:16040"/>
        <dbReference type="ChEBI" id="CHEBI:17562"/>
        <dbReference type="ChEBI" id="CHEBI:43474"/>
        <dbReference type="ChEBI" id="CHEBI:57720"/>
        <dbReference type="EC" id="2.4.2.2"/>
    </reaction>
</comment>
<evidence type="ECO:0000313" key="4">
    <source>
        <dbReference type="EMBL" id="SCU75619.1"/>
    </source>
</evidence>
<dbReference type="InterPro" id="IPR009664">
    <property type="entry name" value="Ppnp"/>
</dbReference>
<comment type="catalytic activity">
    <reaction evidence="3">
        <text>thymidine + phosphate = 2-deoxy-alpha-D-ribose 1-phosphate + thymine</text>
        <dbReference type="Rhea" id="RHEA:16037"/>
        <dbReference type="ChEBI" id="CHEBI:17748"/>
        <dbReference type="ChEBI" id="CHEBI:17821"/>
        <dbReference type="ChEBI" id="CHEBI:43474"/>
        <dbReference type="ChEBI" id="CHEBI:57259"/>
        <dbReference type="EC" id="2.4.2.2"/>
    </reaction>
</comment>
<dbReference type="GO" id="GO:0004850">
    <property type="term" value="F:uridine phosphorylase activity"/>
    <property type="evidence" value="ECO:0007669"/>
    <property type="project" value="RHEA"/>
</dbReference>
<comment type="catalytic activity">
    <reaction evidence="3">
        <text>adenosine + phosphate = alpha-D-ribose 1-phosphate + adenine</text>
        <dbReference type="Rhea" id="RHEA:27642"/>
        <dbReference type="ChEBI" id="CHEBI:16335"/>
        <dbReference type="ChEBI" id="CHEBI:16708"/>
        <dbReference type="ChEBI" id="CHEBI:43474"/>
        <dbReference type="ChEBI" id="CHEBI:57720"/>
        <dbReference type="EC" id="2.4.2.1"/>
    </reaction>
</comment>
<dbReference type="GO" id="GO:0005829">
    <property type="term" value="C:cytosol"/>
    <property type="evidence" value="ECO:0007669"/>
    <property type="project" value="TreeGrafter"/>
</dbReference>
<comment type="catalytic activity">
    <reaction evidence="3">
        <text>uridine + phosphate = alpha-D-ribose 1-phosphate + uracil</text>
        <dbReference type="Rhea" id="RHEA:24388"/>
        <dbReference type="ChEBI" id="CHEBI:16704"/>
        <dbReference type="ChEBI" id="CHEBI:17568"/>
        <dbReference type="ChEBI" id="CHEBI:43474"/>
        <dbReference type="ChEBI" id="CHEBI:57720"/>
        <dbReference type="EC" id="2.4.2.2"/>
    </reaction>
</comment>
<dbReference type="GO" id="GO:0009032">
    <property type="term" value="F:thymidine phosphorylase activity"/>
    <property type="evidence" value="ECO:0007669"/>
    <property type="project" value="RHEA"/>
</dbReference>
<comment type="catalytic activity">
    <reaction evidence="3">
        <text>inosine + phosphate = alpha-D-ribose 1-phosphate + hypoxanthine</text>
        <dbReference type="Rhea" id="RHEA:27646"/>
        <dbReference type="ChEBI" id="CHEBI:17368"/>
        <dbReference type="ChEBI" id="CHEBI:17596"/>
        <dbReference type="ChEBI" id="CHEBI:43474"/>
        <dbReference type="ChEBI" id="CHEBI:57720"/>
        <dbReference type="EC" id="2.4.2.1"/>
    </reaction>
</comment>
<gene>
    <name evidence="3" type="primary">ppnP</name>
    <name evidence="4" type="ORF">CNECB9_2380013</name>
</gene>
<comment type="function">
    <text evidence="3">Catalyzes the phosphorolysis of diverse nucleosides, yielding D-ribose 1-phosphate and the respective free bases. Can use uridine, adenosine, guanosine, cytidine, thymidine, inosine and xanthosine as substrates. Also catalyzes the reverse reactions.</text>
</comment>
<evidence type="ECO:0000256" key="3">
    <source>
        <dbReference type="HAMAP-Rule" id="MF_01537"/>
    </source>
</evidence>
<accession>A0A1K0J957</accession>
<dbReference type="HAMAP" id="MF_01537">
    <property type="entry name" value="Nucleos_phosphorylase_PpnP"/>
    <property type="match status" value="1"/>
</dbReference>
<dbReference type="EC" id="2.4.2.2" evidence="3"/>
<keyword evidence="2 3" id="KW-0808">Transferase</keyword>
<evidence type="ECO:0000256" key="2">
    <source>
        <dbReference type="ARBA" id="ARBA00022679"/>
    </source>
</evidence>
<proteinExistence type="inferred from homology"/>
<organism evidence="4">
    <name type="scientific">Cupriavidus necator</name>
    <name type="common">Alcaligenes eutrophus</name>
    <name type="synonym">Ralstonia eutropha</name>
    <dbReference type="NCBI Taxonomy" id="106590"/>
    <lineage>
        <taxon>Bacteria</taxon>
        <taxon>Pseudomonadati</taxon>
        <taxon>Pseudomonadota</taxon>
        <taxon>Betaproteobacteria</taxon>
        <taxon>Burkholderiales</taxon>
        <taxon>Burkholderiaceae</taxon>
        <taxon>Cupriavidus</taxon>
    </lineage>
</organism>
<comment type="similarity">
    <text evidence="3">Belongs to the nucleoside phosphorylase PpnP family.</text>
</comment>
<dbReference type="Pfam" id="PF06865">
    <property type="entry name" value="Ppnp"/>
    <property type="match status" value="1"/>
</dbReference>
<protein>
    <recommendedName>
        <fullName evidence="3">Pyrimidine/purine nucleoside phosphorylase</fullName>
        <ecNumber evidence="3">2.4.2.1</ecNumber>
        <ecNumber evidence="3">2.4.2.2</ecNumber>
    </recommendedName>
    <alternativeName>
        <fullName evidence="3">Adenosine phosphorylase</fullName>
    </alternativeName>
    <alternativeName>
        <fullName evidence="3">Cytidine phosphorylase</fullName>
    </alternativeName>
    <alternativeName>
        <fullName evidence="3">Guanosine phosphorylase</fullName>
    </alternativeName>
    <alternativeName>
        <fullName evidence="3">Inosine phosphorylase</fullName>
    </alternativeName>
    <alternativeName>
        <fullName evidence="3">Thymidine phosphorylase</fullName>
    </alternativeName>
    <alternativeName>
        <fullName evidence="3">Uridine phosphorylase</fullName>
    </alternativeName>
    <alternativeName>
        <fullName evidence="3">Xanthosine phosphorylase</fullName>
    </alternativeName>
</protein>
<dbReference type="EMBL" id="FMSH01000155">
    <property type="protein sequence ID" value="SCU75619.1"/>
    <property type="molecule type" value="Genomic_DNA"/>
</dbReference>
<dbReference type="PANTHER" id="PTHR36540">
    <property type="entry name" value="PYRIMIDINE/PURINE NUCLEOSIDE PHOSPHORYLASE"/>
    <property type="match status" value="1"/>
</dbReference>
<dbReference type="CDD" id="cd20296">
    <property type="entry name" value="cupin_PpnP-like"/>
    <property type="match status" value="1"/>
</dbReference>
<dbReference type="PANTHER" id="PTHR36540:SF1">
    <property type="entry name" value="PYRIMIDINE_PURINE NUCLEOSIDE PHOSPHORYLASE"/>
    <property type="match status" value="1"/>
</dbReference>
<comment type="catalytic activity">
    <reaction evidence="3">
        <text>xanthosine + phosphate = alpha-D-ribose 1-phosphate + xanthine</text>
        <dbReference type="Rhea" id="RHEA:27638"/>
        <dbReference type="ChEBI" id="CHEBI:17712"/>
        <dbReference type="ChEBI" id="CHEBI:18107"/>
        <dbReference type="ChEBI" id="CHEBI:43474"/>
        <dbReference type="ChEBI" id="CHEBI:57720"/>
        <dbReference type="EC" id="2.4.2.1"/>
    </reaction>
</comment>
<comment type="catalytic activity">
    <reaction evidence="3">
        <text>guanosine + phosphate = alpha-D-ribose 1-phosphate + guanine</text>
        <dbReference type="Rhea" id="RHEA:13233"/>
        <dbReference type="ChEBI" id="CHEBI:16235"/>
        <dbReference type="ChEBI" id="CHEBI:16750"/>
        <dbReference type="ChEBI" id="CHEBI:43474"/>
        <dbReference type="ChEBI" id="CHEBI:57720"/>
        <dbReference type="EC" id="2.4.2.1"/>
    </reaction>
</comment>
<dbReference type="SUPFAM" id="SSF51182">
    <property type="entry name" value="RmlC-like cupins"/>
    <property type="match status" value="1"/>
</dbReference>
<name>A0A1K0J957_CUPNE</name>
<dbReference type="GO" id="GO:0047975">
    <property type="term" value="F:guanosine phosphorylase activity"/>
    <property type="evidence" value="ECO:0007669"/>
    <property type="project" value="RHEA"/>
</dbReference>
<dbReference type="GO" id="GO:0004731">
    <property type="term" value="F:purine-nucleoside phosphorylase activity"/>
    <property type="evidence" value="ECO:0007669"/>
    <property type="project" value="UniProtKB-UniRule"/>
</dbReference>
<dbReference type="Gene3D" id="2.60.120.10">
    <property type="entry name" value="Jelly Rolls"/>
    <property type="match status" value="1"/>
</dbReference>
<dbReference type="InterPro" id="IPR014710">
    <property type="entry name" value="RmlC-like_jellyroll"/>
</dbReference>
<evidence type="ECO:0000256" key="1">
    <source>
        <dbReference type="ARBA" id="ARBA00022676"/>
    </source>
</evidence>
<keyword evidence="1 3" id="KW-0328">Glycosyltransferase</keyword>
<comment type="catalytic activity">
    <reaction evidence="3">
        <text>a purine D-ribonucleoside + phosphate = a purine nucleobase + alpha-D-ribose 1-phosphate</text>
        <dbReference type="Rhea" id="RHEA:19805"/>
        <dbReference type="ChEBI" id="CHEBI:26386"/>
        <dbReference type="ChEBI" id="CHEBI:43474"/>
        <dbReference type="ChEBI" id="CHEBI:57720"/>
        <dbReference type="ChEBI" id="CHEBI:142355"/>
        <dbReference type="EC" id="2.4.2.1"/>
    </reaction>
</comment>
<dbReference type="EC" id="2.4.2.1" evidence="3"/>
<sequence length="119" mass="13079">MAPLFTSFIQKPKEMEVSQFDNVSVVKKANLYFDGKCVSHTVLFPDGTRKTLGVIFPAALTFNTGAAEIMEINAGTCRVRLAGSEDWQTYGAGQQFSVPGNSSFDIEVQETLDYVCHFA</sequence>